<name>X1KT75_9ZZZZ</name>
<evidence type="ECO:0000256" key="1">
    <source>
        <dbReference type="SAM" id="MobiDB-lite"/>
    </source>
</evidence>
<proteinExistence type="predicted"/>
<organism evidence="2">
    <name type="scientific">marine sediment metagenome</name>
    <dbReference type="NCBI Taxonomy" id="412755"/>
    <lineage>
        <taxon>unclassified sequences</taxon>
        <taxon>metagenomes</taxon>
        <taxon>ecological metagenomes</taxon>
    </lineage>
</organism>
<gene>
    <name evidence="2" type="ORF">S03H2_56067</name>
</gene>
<accession>X1KT75</accession>
<dbReference type="EMBL" id="BARU01035853">
    <property type="protein sequence ID" value="GAH85193.1"/>
    <property type="molecule type" value="Genomic_DNA"/>
</dbReference>
<feature type="region of interest" description="Disordered" evidence="1">
    <location>
        <begin position="1"/>
        <end position="48"/>
    </location>
</feature>
<evidence type="ECO:0000313" key="2">
    <source>
        <dbReference type="EMBL" id="GAH85193.1"/>
    </source>
</evidence>
<reference evidence="2" key="1">
    <citation type="journal article" date="2014" name="Front. Microbiol.">
        <title>High frequency of phylogenetically diverse reductive dehalogenase-homologous genes in deep subseafloor sedimentary metagenomes.</title>
        <authorList>
            <person name="Kawai M."/>
            <person name="Futagami T."/>
            <person name="Toyoda A."/>
            <person name="Takaki Y."/>
            <person name="Nishi S."/>
            <person name="Hori S."/>
            <person name="Arai W."/>
            <person name="Tsubouchi T."/>
            <person name="Morono Y."/>
            <person name="Uchiyama I."/>
            <person name="Ito T."/>
            <person name="Fujiyama A."/>
            <person name="Inagaki F."/>
            <person name="Takami H."/>
        </authorList>
    </citation>
    <scope>NUCLEOTIDE SEQUENCE</scope>
    <source>
        <strain evidence="2">Expedition CK06-06</strain>
    </source>
</reference>
<sequence>MRPARYGKDPHQEDFIGKDGEGNQEDRKKEGHSSAFPTGEQILPEGHF</sequence>
<protein>
    <submittedName>
        <fullName evidence="2">Uncharacterized protein</fullName>
    </submittedName>
</protein>
<comment type="caution">
    <text evidence="2">The sequence shown here is derived from an EMBL/GenBank/DDBJ whole genome shotgun (WGS) entry which is preliminary data.</text>
</comment>
<dbReference type="AlphaFoldDB" id="X1KT75"/>
<feature type="compositionally biased region" description="Basic and acidic residues" evidence="1">
    <location>
        <begin position="1"/>
        <end position="32"/>
    </location>
</feature>